<dbReference type="InterPro" id="IPR008266">
    <property type="entry name" value="Tyr_kinase_AS"/>
</dbReference>
<dbReference type="InterPro" id="IPR017441">
    <property type="entry name" value="Protein_kinase_ATP_BS"/>
</dbReference>
<evidence type="ECO:0000313" key="18">
    <source>
        <dbReference type="Proteomes" id="UP000515159"/>
    </source>
</evidence>
<feature type="compositionally biased region" description="Basic and acidic residues" evidence="15">
    <location>
        <begin position="1370"/>
        <end position="1388"/>
    </location>
</feature>
<dbReference type="GO" id="GO:0016020">
    <property type="term" value="C:membrane"/>
    <property type="evidence" value="ECO:0007669"/>
    <property type="project" value="UniProtKB-SubCell"/>
</dbReference>
<dbReference type="CDD" id="cd14206">
    <property type="entry name" value="PTKc_Aatyk3"/>
    <property type="match status" value="1"/>
</dbReference>
<feature type="compositionally biased region" description="Polar residues" evidence="15">
    <location>
        <begin position="1179"/>
        <end position="1188"/>
    </location>
</feature>
<evidence type="ECO:0000256" key="2">
    <source>
        <dbReference type="ARBA" id="ARBA00012513"/>
    </source>
</evidence>
<dbReference type="FunFam" id="1.10.510.10:FF:000347">
    <property type="entry name" value="Apoptosis associated tyrosine kinase"/>
    <property type="match status" value="1"/>
</dbReference>
<comment type="subcellular location">
    <subcellularLocation>
        <location evidence="1">Membrane</location>
        <topology evidence="1">Single-pass membrane protein</topology>
    </subcellularLocation>
</comment>
<keyword evidence="4" id="KW-0597">Phosphoprotein</keyword>
<dbReference type="PRINTS" id="PR00109">
    <property type="entry name" value="TYRKINASE"/>
</dbReference>
<dbReference type="GO" id="GO:0005524">
    <property type="term" value="F:ATP binding"/>
    <property type="evidence" value="ECO:0007669"/>
    <property type="project" value="UniProtKB-UniRule"/>
</dbReference>
<proteinExistence type="predicted"/>
<dbReference type="EC" id="2.7.11.1" evidence="2"/>
<dbReference type="PROSITE" id="PS50011">
    <property type="entry name" value="PROTEIN_KINASE_DOM"/>
    <property type="match status" value="1"/>
</dbReference>
<dbReference type="PANTHER" id="PTHR24417">
    <property type="entry name" value="SERINE/THREONINE-PROTEIN KINASE LMTK1"/>
    <property type="match status" value="1"/>
</dbReference>
<evidence type="ECO:0000256" key="7">
    <source>
        <dbReference type="ARBA" id="ARBA00022741"/>
    </source>
</evidence>
<evidence type="ECO:0000256" key="16">
    <source>
        <dbReference type="SAM" id="SignalP"/>
    </source>
</evidence>
<dbReference type="PROSITE" id="PS00109">
    <property type="entry name" value="PROTEIN_KINASE_TYR"/>
    <property type="match status" value="1"/>
</dbReference>
<dbReference type="SUPFAM" id="SSF56112">
    <property type="entry name" value="Protein kinase-like (PK-like)"/>
    <property type="match status" value="1"/>
</dbReference>
<gene>
    <name evidence="19" type="primary">LMTK3</name>
</gene>
<feature type="domain" description="Protein kinase" evidence="17">
    <location>
        <begin position="138"/>
        <end position="416"/>
    </location>
</feature>
<dbReference type="Gene3D" id="1.10.510.10">
    <property type="entry name" value="Transferase(Phosphotransferase) domain 1"/>
    <property type="match status" value="1"/>
</dbReference>
<dbReference type="CTD" id="114783"/>
<evidence type="ECO:0000256" key="15">
    <source>
        <dbReference type="SAM" id="MobiDB-lite"/>
    </source>
</evidence>
<dbReference type="FunCoup" id="A0A6P8SHY8">
    <property type="interactions" value="158"/>
</dbReference>
<feature type="compositionally biased region" description="Low complexity" evidence="15">
    <location>
        <begin position="745"/>
        <end position="757"/>
    </location>
</feature>
<dbReference type="KEGG" id="gsh:117368673"/>
<feature type="compositionally biased region" description="Basic and acidic residues" evidence="15">
    <location>
        <begin position="698"/>
        <end position="710"/>
    </location>
</feature>
<dbReference type="InterPro" id="IPR011009">
    <property type="entry name" value="Kinase-like_dom_sf"/>
</dbReference>
<name>A0A6P8SHY8_GEOSA</name>
<feature type="region of interest" description="Disordered" evidence="15">
    <location>
        <begin position="1680"/>
        <end position="1703"/>
    </location>
</feature>
<dbReference type="Pfam" id="PF07714">
    <property type="entry name" value="PK_Tyr_Ser-Thr"/>
    <property type="match status" value="1"/>
</dbReference>
<feature type="region of interest" description="Disordered" evidence="15">
    <location>
        <begin position="1577"/>
        <end position="1598"/>
    </location>
</feature>
<evidence type="ECO:0000256" key="1">
    <source>
        <dbReference type="ARBA" id="ARBA00004167"/>
    </source>
</evidence>
<evidence type="ECO:0000256" key="3">
    <source>
        <dbReference type="ARBA" id="ARBA00022527"/>
    </source>
</evidence>
<keyword evidence="7 14" id="KW-0547">Nucleotide-binding</keyword>
<accession>A0A6P8SHY8</accession>
<sequence>MLTLGSLLSLLLVHMSYFSPEKALAAPAESDGTSQGRLPLAPPYAVVLISCSGLLAFVFLLLTCLCCKRGDVGFKEFENADGDDYSGEYTPPAEESSSSQSVPDVYILPLSEVSLPVTNPQLPKTDLVKQPGFSRQDLSYLQEIGTGWFGKVILGEIFSDFTPAQVVVKELRVSASPLEQRKFLSEAQPYRSLQHPNILQCLGLCTETIPFLLIMEFCQLGDLKRYLRAQRKADSMTPDLLTRDLTTLQRMAYEITLGLLHLHNNDYIHSDLALRNCLLTSDLTVRIGDYGISHNNYKEDYYITSDRLWIPLRWVAPELLDEVHGNLVVVDQSKESNIWSLGVTIWELFEFGSQPYRHLSDEEVLTFVIKEQQMKPAKPRLKLPHSDYWYEVMQSCWLPLEQRPTADELHLQLTYLLSESSDQAEESFEWRWNTLKPTRVPAGSLRHADEISAFPLLDSFAGGDGFHADVDDILTVTESSRGLNFEYMWEKARQSRWKVASQSLEYPTSNGSLTVPANPFYDPGHHHCHQNLETPSVVPVISARSPSVSSEYYIRLEEHTDRGTSMDCTVCAPSPVFERQYDIKEPLRGCHRRLSLGGSNSPLQPLFSSNWDTLESDRESPETHLILQDAPPLKPVWNPSGTNPFITIARDLPRYTNPFRTPAERDLPRQVQETSLMGDVFSGGSLLNVYQDIEDQQRSWDSDTLEERGAGETLAGDPSSLVEFLDDRASPWDCEPSLMEDRSTESSSSSGGSIGTDRSGHRSLLSCPLCNRGGLQRCTCAMLRGDVVMDWTHHATMRQESYRLDDNSSLKVEQGSLSDCSIQIRSFGEGDTIPATFGNGLGSMGHQEFFDPLMGAAVKSYDIQHYSKRSQPAALEVLNKNIGQHPPSPFIGISKAISNCSAIIPIEIPPLSTLAEALEEETIEILPDILEGSPVVHGTLRPMESSYQRQRGTLDSVDSLDIPSNASSSDVWSPASHYSSPGQKFGDSGYETENTFSPEFIFKDVDETETRLAKLPLTPISESTSDLTLTEDMSEVQTTPTDEGYLRPLTPGTPYRDSAYFSDGDNEIDKHWSESSQENDESSFREEEKQLEVASVVVQPEQIEVCHHKSVDTVEAFMGDTEEVPFRKKEKDELVRRAEVNLENQTVRESRELTEEHTGDAEEDASRKKDKDELITRADVNQENPTARDSTELMEEHIVDAEDITSRNKDKDELITRVDINQESQSTRKSRELADIDGAWSQEDSMALEEVSTRGQDGMNNEFQSSISAVAAIFEKTTPQQTEGGFLVQVCKEELVVSLRENITRNLLTGTDSLGAGGPPSCIKDQAVLMFWPPASGGPLQGITDTAETSNLVGLEHTNFSSNDCIVAPPHHDSEGSSKNEEEAGGERQLIEEERQELLSGHGTCSESHPRDCSETIRSSSLKGLEAGAPCPVTEGLQEQSKLFLDFSARGNQGSENIKAKAARLSLSLPPLALQTFPSPVGRKVFWDDAEEEIGKRQQRDPTFSQEEEDDGPGLRPGEEESGGVPIVVMTEADDGRHLRSLLKSPRSADEVGDELDRKRKMVSFFDDVTVYLFDQETPTNELGTQSATESEQMGPGPSTELGIQMFPSSDGFSGSFEWEDDFPLMAQNASFLPAVTETPPSKPRLTSPGPPSTPPPLLLGKGAESSLLDPLRFSRFTVSPAVDPHLPSSQAGMVPAAGTVEK</sequence>
<evidence type="ECO:0000256" key="6">
    <source>
        <dbReference type="ARBA" id="ARBA00022692"/>
    </source>
</evidence>
<feature type="region of interest" description="Disordered" evidence="15">
    <location>
        <begin position="1493"/>
        <end position="1525"/>
    </location>
</feature>
<feature type="region of interest" description="Disordered" evidence="15">
    <location>
        <begin position="698"/>
        <end position="720"/>
    </location>
</feature>
<dbReference type="RefSeq" id="XP_033818289.1">
    <property type="nucleotide sequence ID" value="XM_033962398.1"/>
</dbReference>
<feature type="region of interest" description="Disordered" evidence="15">
    <location>
        <begin position="940"/>
        <end position="991"/>
    </location>
</feature>
<feature type="compositionally biased region" description="Polar residues" evidence="15">
    <location>
        <begin position="1577"/>
        <end position="1592"/>
    </location>
</feature>
<feature type="compositionally biased region" description="Basic and acidic residues" evidence="15">
    <location>
        <begin position="1146"/>
        <end position="1176"/>
    </location>
</feature>
<evidence type="ECO:0000256" key="12">
    <source>
        <dbReference type="ARBA" id="ARBA00047899"/>
    </source>
</evidence>
<dbReference type="GO" id="GO:0005737">
    <property type="term" value="C:cytoplasm"/>
    <property type="evidence" value="ECO:0007669"/>
    <property type="project" value="UniProtKB-ARBA"/>
</dbReference>
<keyword evidence="16" id="KW-0732">Signal</keyword>
<evidence type="ECO:0000259" key="17">
    <source>
        <dbReference type="PROSITE" id="PS50011"/>
    </source>
</evidence>
<dbReference type="PROSITE" id="PS00107">
    <property type="entry name" value="PROTEIN_KINASE_ATP"/>
    <property type="match status" value="1"/>
</dbReference>
<dbReference type="GeneID" id="117368673"/>
<feature type="region of interest" description="Disordered" evidence="15">
    <location>
        <begin position="1635"/>
        <end position="1664"/>
    </location>
</feature>
<keyword evidence="18" id="KW-1185">Reference proteome</keyword>
<evidence type="ECO:0000256" key="4">
    <source>
        <dbReference type="ARBA" id="ARBA00022553"/>
    </source>
</evidence>
<evidence type="ECO:0000256" key="8">
    <source>
        <dbReference type="ARBA" id="ARBA00022777"/>
    </source>
</evidence>
<dbReference type="PANTHER" id="PTHR24417:SF2">
    <property type="entry name" value="SERINE_THREONINE-PROTEIN KINASE LMTK3"/>
    <property type="match status" value="1"/>
</dbReference>
<feature type="chain" id="PRO_5028395032" description="non-specific serine/threonine protein kinase" evidence="16">
    <location>
        <begin position="26"/>
        <end position="1703"/>
    </location>
</feature>
<feature type="region of interest" description="Disordered" evidence="15">
    <location>
        <begin position="1368"/>
        <end position="1388"/>
    </location>
</feature>
<dbReference type="InterPro" id="IPR001245">
    <property type="entry name" value="Ser-Thr/Tyr_kinase_cat_dom"/>
</dbReference>
<keyword evidence="8 19" id="KW-0418">Kinase</keyword>
<comment type="catalytic activity">
    <reaction evidence="13">
        <text>L-seryl-[protein] + ATP = O-phospho-L-seryl-[protein] + ADP + H(+)</text>
        <dbReference type="Rhea" id="RHEA:17989"/>
        <dbReference type="Rhea" id="RHEA-COMP:9863"/>
        <dbReference type="Rhea" id="RHEA-COMP:11604"/>
        <dbReference type="ChEBI" id="CHEBI:15378"/>
        <dbReference type="ChEBI" id="CHEBI:29999"/>
        <dbReference type="ChEBI" id="CHEBI:30616"/>
        <dbReference type="ChEBI" id="CHEBI:83421"/>
        <dbReference type="ChEBI" id="CHEBI:456216"/>
        <dbReference type="EC" id="2.7.11.1"/>
    </reaction>
</comment>
<dbReference type="InParanoid" id="A0A6P8SHY8"/>
<dbReference type="OrthoDB" id="5973359at2759"/>
<keyword evidence="9 14" id="KW-0067">ATP-binding</keyword>
<dbReference type="FunFam" id="3.30.200.20:FF:000275">
    <property type="entry name" value="Apoptosis associated tyrosine kinase"/>
    <property type="match status" value="1"/>
</dbReference>
<organism evidence="18 19">
    <name type="scientific">Geotrypetes seraphini</name>
    <name type="common">Gaboon caecilian</name>
    <name type="synonym">Caecilia seraphini</name>
    <dbReference type="NCBI Taxonomy" id="260995"/>
    <lineage>
        <taxon>Eukaryota</taxon>
        <taxon>Metazoa</taxon>
        <taxon>Chordata</taxon>
        <taxon>Craniata</taxon>
        <taxon>Vertebrata</taxon>
        <taxon>Euteleostomi</taxon>
        <taxon>Amphibia</taxon>
        <taxon>Gymnophiona</taxon>
        <taxon>Geotrypetes</taxon>
    </lineage>
</organism>
<keyword evidence="5" id="KW-0808">Transferase</keyword>
<dbReference type="GO" id="GO:0012505">
    <property type="term" value="C:endomembrane system"/>
    <property type="evidence" value="ECO:0007669"/>
    <property type="project" value="UniProtKB-ARBA"/>
</dbReference>
<comment type="catalytic activity">
    <reaction evidence="12">
        <text>L-threonyl-[protein] + ATP = O-phospho-L-threonyl-[protein] + ADP + H(+)</text>
        <dbReference type="Rhea" id="RHEA:46608"/>
        <dbReference type="Rhea" id="RHEA-COMP:11060"/>
        <dbReference type="Rhea" id="RHEA-COMP:11605"/>
        <dbReference type="ChEBI" id="CHEBI:15378"/>
        <dbReference type="ChEBI" id="CHEBI:30013"/>
        <dbReference type="ChEBI" id="CHEBI:30616"/>
        <dbReference type="ChEBI" id="CHEBI:61977"/>
        <dbReference type="ChEBI" id="CHEBI:456216"/>
        <dbReference type="EC" id="2.7.11.1"/>
    </reaction>
</comment>
<dbReference type="InterPro" id="IPR000719">
    <property type="entry name" value="Prot_kinase_dom"/>
</dbReference>
<evidence type="ECO:0000256" key="9">
    <source>
        <dbReference type="ARBA" id="ARBA00022840"/>
    </source>
</evidence>
<evidence type="ECO:0000256" key="5">
    <source>
        <dbReference type="ARBA" id="ARBA00022679"/>
    </source>
</evidence>
<feature type="binding site" evidence="14">
    <location>
        <position position="169"/>
    </location>
    <ligand>
        <name>ATP</name>
        <dbReference type="ChEBI" id="CHEBI:30616"/>
    </ligand>
</feature>
<feature type="region of interest" description="Disordered" evidence="15">
    <location>
        <begin position="733"/>
        <end position="760"/>
    </location>
</feature>
<feature type="compositionally biased region" description="Polar residues" evidence="15">
    <location>
        <begin position="962"/>
        <end position="982"/>
    </location>
</feature>
<keyword evidence="6" id="KW-0812">Transmembrane</keyword>
<evidence type="ECO:0000256" key="10">
    <source>
        <dbReference type="ARBA" id="ARBA00022989"/>
    </source>
</evidence>
<feature type="signal peptide" evidence="16">
    <location>
        <begin position="1"/>
        <end position="25"/>
    </location>
</feature>
<keyword evidence="10" id="KW-1133">Transmembrane helix</keyword>
<feature type="compositionally biased region" description="Pro residues" evidence="15">
    <location>
        <begin position="1649"/>
        <end position="1658"/>
    </location>
</feature>
<feature type="region of interest" description="Disordered" evidence="15">
    <location>
        <begin position="1146"/>
        <end position="1190"/>
    </location>
</feature>
<dbReference type="GO" id="GO:0004674">
    <property type="term" value="F:protein serine/threonine kinase activity"/>
    <property type="evidence" value="ECO:0007669"/>
    <property type="project" value="UniProtKB-KW"/>
</dbReference>
<reference evidence="19" key="1">
    <citation type="submission" date="2025-08" db="UniProtKB">
        <authorList>
            <consortium name="RefSeq"/>
        </authorList>
    </citation>
    <scope>IDENTIFICATION</scope>
</reference>
<protein>
    <recommendedName>
        <fullName evidence="2">non-specific serine/threonine protein kinase</fullName>
        <ecNumber evidence="2">2.7.11.1</ecNumber>
    </recommendedName>
</protein>
<dbReference type="Gene3D" id="3.30.200.20">
    <property type="entry name" value="Phosphorylase Kinase, domain 1"/>
    <property type="match status" value="1"/>
</dbReference>
<feature type="region of interest" description="Disordered" evidence="15">
    <location>
        <begin position="1023"/>
        <end position="1088"/>
    </location>
</feature>
<keyword evidence="11" id="KW-0472">Membrane</keyword>
<evidence type="ECO:0000256" key="13">
    <source>
        <dbReference type="ARBA" id="ARBA00048679"/>
    </source>
</evidence>
<evidence type="ECO:0000313" key="19">
    <source>
        <dbReference type="RefSeq" id="XP_033818289.1"/>
    </source>
</evidence>
<feature type="region of interest" description="Disordered" evidence="15">
    <location>
        <begin position="1397"/>
        <end position="1416"/>
    </location>
</feature>
<dbReference type="Proteomes" id="UP000515159">
    <property type="component" value="Chromosome 10"/>
</dbReference>
<keyword evidence="3" id="KW-0723">Serine/threonine-protein kinase</keyword>
<evidence type="ECO:0000256" key="11">
    <source>
        <dbReference type="ARBA" id="ARBA00023136"/>
    </source>
</evidence>
<evidence type="ECO:0000256" key="14">
    <source>
        <dbReference type="PROSITE-ProRule" id="PRU10141"/>
    </source>
</evidence>